<sequence length="544" mass="60509">MADSRARNYFDRIPTEVLYLILGEFCGHCRGSSTGGLRDIYSGCHLSGTKGDELRPTFRGCVSKHYCEDHAAAAGRYRQDKENLASLCLVSKALRTTSQSVLHHFYMKGCKYSNGYRNAISDTELFRWIGLIPNTPPHVVRAVKSLSLGQCSDSYEQTWNELLPVTQAYGLMDFMCWSDDTKPPKFTNLEVLEKLIMTLPLLTNLSIGDCVTEWVEYDARFFQQIEELPLTSIDVWIDRRSRNLLRFAARIIELSRGLQTLKVDGSCISSIFGPPQPRLSLSRLRCLHLTRGRLGAGALQEVLSTSSTLQEFVYNSGPDPEGRRYGHGSVSDEPLDPSGLVRALEPCRSTLRTLIVWLDPLHHDLPDARSPDFADFPALQDLVLQWSVVCPSCKQEGPRDFPARDGELCAASQLLVGALPDSIRMLLIIDCWREQRHERLQSALDGLALAKSLDRFPPPPPPTSGGANTEFDAQNSIRDMFGASRVSVDYGLNWLGPGLPVPTAEQIAAVDERDIEGCTMSRHKGGENGYVAMSLPGEEEDDDL</sequence>
<evidence type="ECO:0000313" key="3">
    <source>
        <dbReference type="Proteomes" id="UP001444661"/>
    </source>
</evidence>
<evidence type="ECO:0008006" key="4">
    <source>
        <dbReference type="Google" id="ProtNLM"/>
    </source>
</evidence>
<feature type="region of interest" description="Disordered" evidence="1">
    <location>
        <begin position="519"/>
        <end position="544"/>
    </location>
</feature>
<evidence type="ECO:0000256" key="1">
    <source>
        <dbReference type="SAM" id="MobiDB-lite"/>
    </source>
</evidence>
<accession>A0ABR1S1L8</accession>
<dbReference type="Proteomes" id="UP001444661">
    <property type="component" value="Unassembled WGS sequence"/>
</dbReference>
<gene>
    <name evidence="2" type="ORF">PG993_011969</name>
</gene>
<name>A0ABR1S1L8_9PEZI</name>
<dbReference type="EMBL" id="JAQQWK010000011">
    <property type="protein sequence ID" value="KAK8023903.1"/>
    <property type="molecule type" value="Genomic_DNA"/>
</dbReference>
<protein>
    <recommendedName>
        <fullName evidence="4">F-box domain-containing protein</fullName>
    </recommendedName>
</protein>
<reference evidence="2 3" key="1">
    <citation type="submission" date="2023-01" db="EMBL/GenBank/DDBJ databases">
        <title>Analysis of 21 Apiospora genomes using comparative genomics revels a genus with tremendous synthesis potential of carbohydrate active enzymes and secondary metabolites.</title>
        <authorList>
            <person name="Sorensen T."/>
        </authorList>
    </citation>
    <scope>NUCLEOTIDE SEQUENCE [LARGE SCALE GENOMIC DNA]</scope>
    <source>
        <strain evidence="2 3">CBS 33761</strain>
    </source>
</reference>
<organism evidence="2 3">
    <name type="scientific">Apiospora rasikravindrae</name>
    <dbReference type="NCBI Taxonomy" id="990691"/>
    <lineage>
        <taxon>Eukaryota</taxon>
        <taxon>Fungi</taxon>
        <taxon>Dikarya</taxon>
        <taxon>Ascomycota</taxon>
        <taxon>Pezizomycotina</taxon>
        <taxon>Sordariomycetes</taxon>
        <taxon>Xylariomycetidae</taxon>
        <taxon>Amphisphaeriales</taxon>
        <taxon>Apiosporaceae</taxon>
        <taxon>Apiospora</taxon>
    </lineage>
</organism>
<comment type="caution">
    <text evidence="2">The sequence shown here is derived from an EMBL/GenBank/DDBJ whole genome shotgun (WGS) entry which is preliminary data.</text>
</comment>
<proteinExistence type="predicted"/>
<evidence type="ECO:0000313" key="2">
    <source>
        <dbReference type="EMBL" id="KAK8023903.1"/>
    </source>
</evidence>
<keyword evidence="3" id="KW-1185">Reference proteome</keyword>